<proteinExistence type="predicted"/>
<protein>
    <recommendedName>
        <fullName evidence="3">Nucleoside 2-deoxyribosyltransferase</fullName>
    </recommendedName>
</protein>
<dbReference type="RefSeq" id="WP_200273046.1">
    <property type="nucleotide sequence ID" value="NZ_JAENIJ010000035.1"/>
</dbReference>
<dbReference type="SUPFAM" id="SSF52309">
    <property type="entry name" value="N-(deoxy)ribosyltransferase-like"/>
    <property type="match status" value="1"/>
</dbReference>
<evidence type="ECO:0008006" key="3">
    <source>
        <dbReference type="Google" id="ProtNLM"/>
    </source>
</evidence>
<sequence>MKLTLEAPIKPAIRYRKIYVASSWRNPHQAAVVEALQKAGHLVYDFKNPRPGNTGFSWSEIDPNWLNWTADEYVAALDHPIAKAGFASDMNAMKWADTFLLVLPCGRSAHLELGWAAGAGKQTLVLTCDGQEPELMAKMCDHICTSLQQAMDILAG</sequence>
<organism evidence="1 2">
    <name type="scientific">Luteolibacter pohnpeiensis</name>
    <dbReference type="NCBI Taxonomy" id="454153"/>
    <lineage>
        <taxon>Bacteria</taxon>
        <taxon>Pseudomonadati</taxon>
        <taxon>Verrucomicrobiota</taxon>
        <taxon>Verrucomicrobiia</taxon>
        <taxon>Verrucomicrobiales</taxon>
        <taxon>Verrucomicrobiaceae</taxon>
        <taxon>Luteolibacter</taxon>
    </lineage>
</organism>
<name>A0A934VW09_9BACT</name>
<dbReference type="Proteomes" id="UP000603141">
    <property type="component" value="Unassembled WGS sequence"/>
</dbReference>
<dbReference type="AlphaFoldDB" id="A0A934VW09"/>
<evidence type="ECO:0000313" key="2">
    <source>
        <dbReference type="Proteomes" id="UP000603141"/>
    </source>
</evidence>
<gene>
    <name evidence="1" type="ORF">JIN85_17080</name>
</gene>
<dbReference type="EMBL" id="JAENIJ010000035">
    <property type="protein sequence ID" value="MBK1884137.1"/>
    <property type="molecule type" value="Genomic_DNA"/>
</dbReference>
<evidence type="ECO:0000313" key="1">
    <source>
        <dbReference type="EMBL" id="MBK1884137.1"/>
    </source>
</evidence>
<keyword evidence="2" id="KW-1185">Reference proteome</keyword>
<reference evidence="1" key="1">
    <citation type="submission" date="2021-01" db="EMBL/GenBank/DDBJ databases">
        <title>Modified the classification status of verrucomicrobia.</title>
        <authorList>
            <person name="Feng X."/>
        </authorList>
    </citation>
    <scope>NUCLEOTIDE SEQUENCE</scope>
    <source>
        <strain evidence="1">KCTC 22041</strain>
    </source>
</reference>
<comment type="caution">
    <text evidence="1">The sequence shown here is derived from an EMBL/GenBank/DDBJ whole genome shotgun (WGS) entry which is preliminary data.</text>
</comment>
<dbReference type="Gene3D" id="3.40.50.450">
    <property type="match status" value="1"/>
</dbReference>
<accession>A0A934VW09</accession>